<name>A0A098M7D1_9BACL</name>
<comment type="caution">
    <text evidence="1">The sequence shown here is derived from an EMBL/GenBank/DDBJ whole genome shotgun (WGS) entry which is preliminary data.</text>
</comment>
<proteinExistence type="predicted"/>
<dbReference type="RefSeq" id="WP_036657513.1">
    <property type="nucleotide sequence ID" value="NZ_JQCR01000003.1"/>
</dbReference>
<accession>A0A098M7D1</accession>
<reference evidence="1 2" key="2">
    <citation type="submission" date="2014-10" db="EMBL/GenBank/DDBJ databases">
        <title>Comparative genomics of the Paenibacillus odorifer group.</title>
        <authorList>
            <person name="Tsai Y.-C."/>
            <person name="Martin N."/>
            <person name="Korlach J."/>
            <person name="Wiedmann M."/>
        </authorList>
    </citation>
    <scope>NUCLEOTIDE SEQUENCE [LARGE SCALE GENOMIC DNA]</scope>
    <source>
        <strain evidence="1 2">DSM 18334</strain>
    </source>
</reference>
<protein>
    <submittedName>
        <fullName evidence="1">Uncharacterized protein</fullName>
    </submittedName>
</protein>
<reference evidence="1 2" key="1">
    <citation type="submission" date="2014-08" db="EMBL/GenBank/DDBJ databases">
        <authorList>
            <person name="den Bakker H.C."/>
        </authorList>
    </citation>
    <scope>NUCLEOTIDE SEQUENCE [LARGE SCALE GENOMIC DNA]</scope>
    <source>
        <strain evidence="1 2">DSM 18334</strain>
    </source>
</reference>
<dbReference type="AlphaFoldDB" id="A0A098M7D1"/>
<gene>
    <name evidence="1" type="ORF">PWYN_25750</name>
</gene>
<organism evidence="1 2">
    <name type="scientific">Paenibacillus wynnii</name>
    <dbReference type="NCBI Taxonomy" id="268407"/>
    <lineage>
        <taxon>Bacteria</taxon>
        <taxon>Bacillati</taxon>
        <taxon>Bacillota</taxon>
        <taxon>Bacilli</taxon>
        <taxon>Bacillales</taxon>
        <taxon>Paenibacillaceae</taxon>
        <taxon>Paenibacillus</taxon>
    </lineage>
</organism>
<keyword evidence="2" id="KW-1185">Reference proteome</keyword>
<evidence type="ECO:0000313" key="1">
    <source>
        <dbReference type="EMBL" id="KGE17951.1"/>
    </source>
</evidence>
<dbReference type="OrthoDB" id="2636517at2"/>
<dbReference type="Proteomes" id="UP000029734">
    <property type="component" value="Unassembled WGS sequence"/>
</dbReference>
<dbReference type="EMBL" id="JQCR01000003">
    <property type="protein sequence ID" value="KGE17951.1"/>
    <property type="molecule type" value="Genomic_DNA"/>
</dbReference>
<sequence>MAIVYSDQFIENVKLELLDRLGLKKVYFVKQLHDDLFYDAVGFEKGSEHKFRVRPATGMIDEFVLNKWMRVHSFKIKSANN</sequence>
<evidence type="ECO:0000313" key="2">
    <source>
        <dbReference type="Proteomes" id="UP000029734"/>
    </source>
</evidence>
<dbReference type="eggNOG" id="ENOG503063P">
    <property type="taxonomic scope" value="Bacteria"/>
</dbReference>